<sequence length="183" mass="21324">MECPICYDTFENNTYLKYELKNGFNSKFLCMICSTVLHPDDVKQSLNDEKLFKIYEKFTIRRSLNDDRETRWCPSTDCEWAVVGDITCNSCPEIECQKCFKLYCYNCKNQWFANHDCVEKKFVTLISRVAKQCPSCDTPIAKIEDGSCNHIQCSYYFFDAIADASLKQWISLILSIIILSVKE</sequence>
<evidence type="ECO:0000256" key="5">
    <source>
        <dbReference type="ARBA" id="ARBA00022737"/>
    </source>
</evidence>
<dbReference type="InterPro" id="IPR044066">
    <property type="entry name" value="TRIAD_supradom"/>
</dbReference>
<keyword evidence="11" id="KW-1185">Reference proteome</keyword>
<keyword evidence="5" id="KW-0677">Repeat</keyword>
<dbReference type="GO" id="GO:0016567">
    <property type="term" value="P:protein ubiquitination"/>
    <property type="evidence" value="ECO:0007669"/>
    <property type="project" value="InterPro"/>
</dbReference>
<gene>
    <name evidence="10" type="ORF">B4U80_13886</name>
</gene>
<reference evidence="10 11" key="1">
    <citation type="journal article" date="2018" name="Gigascience">
        <title>Genomes of trombidid mites reveal novel predicted allergens and laterally-transferred genes associated with secondary metabolism.</title>
        <authorList>
            <person name="Dong X."/>
            <person name="Chaisiri K."/>
            <person name="Xia D."/>
            <person name="Armstrong S.D."/>
            <person name="Fang Y."/>
            <person name="Donnelly M.J."/>
            <person name="Kadowaki T."/>
            <person name="McGarry J.W."/>
            <person name="Darby A.C."/>
            <person name="Makepeace B.L."/>
        </authorList>
    </citation>
    <scope>NUCLEOTIDE SEQUENCE [LARGE SCALE GENOMIC DNA]</scope>
    <source>
        <strain evidence="10">UoL-UT</strain>
    </source>
</reference>
<dbReference type="PANTHER" id="PTHR11685">
    <property type="entry name" value="RBR FAMILY RING FINGER AND IBR DOMAIN-CONTAINING"/>
    <property type="match status" value="1"/>
</dbReference>
<dbReference type="SUPFAM" id="SSF57850">
    <property type="entry name" value="RING/U-box"/>
    <property type="match status" value="2"/>
</dbReference>
<evidence type="ECO:0000256" key="1">
    <source>
        <dbReference type="ARBA" id="ARBA00001798"/>
    </source>
</evidence>
<dbReference type="GO" id="GO:0061630">
    <property type="term" value="F:ubiquitin protein ligase activity"/>
    <property type="evidence" value="ECO:0007669"/>
    <property type="project" value="UniProtKB-EC"/>
</dbReference>
<keyword evidence="7" id="KW-0833">Ubl conjugation pathway</keyword>
<dbReference type="EC" id="2.3.2.31" evidence="2"/>
<evidence type="ECO:0000256" key="4">
    <source>
        <dbReference type="ARBA" id="ARBA00022723"/>
    </source>
</evidence>
<evidence type="ECO:0000256" key="3">
    <source>
        <dbReference type="ARBA" id="ARBA00022679"/>
    </source>
</evidence>
<dbReference type="PROSITE" id="PS51873">
    <property type="entry name" value="TRIAD"/>
    <property type="match status" value="1"/>
</dbReference>
<keyword evidence="6" id="KW-0863">Zinc-finger</keyword>
<evidence type="ECO:0000256" key="6">
    <source>
        <dbReference type="ARBA" id="ARBA00022771"/>
    </source>
</evidence>
<dbReference type="AlphaFoldDB" id="A0A443S9E0"/>
<dbReference type="STRING" id="299467.A0A443S9E0"/>
<dbReference type="OrthoDB" id="1431934at2759"/>
<organism evidence="10 11">
    <name type="scientific">Leptotrombidium deliense</name>
    <dbReference type="NCBI Taxonomy" id="299467"/>
    <lineage>
        <taxon>Eukaryota</taxon>
        <taxon>Metazoa</taxon>
        <taxon>Ecdysozoa</taxon>
        <taxon>Arthropoda</taxon>
        <taxon>Chelicerata</taxon>
        <taxon>Arachnida</taxon>
        <taxon>Acari</taxon>
        <taxon>Acariformes</taxon>
        <taxon>Trombidiformes</taxon>
        <taxon>Prostigmata</taxon>
        <taxon>Anystina</taxon>
        <taxon>Parasitengona</taxon>
        <taxon>Trombiculoidea</taxon>
        <taxon>Trombiculidae</taxon>
        <taxon>Leptotrombidium</taxon>
    </lineage>
</organism>
<feature type="domain" description="RING-type" evidence="9">
    <location>
        <begin position="1"/>
        <end position="183"/>
    </location>
</feature>
<evidence type="ECO:0000256" key="7">
    <source>
        <dbReference type="ARBA" id="ARBA00022786"/>
    </source>
</evidence>
<evidence type="ECO:0000256" key="8">
    <source>
        <dbReference type="ARBA" id="ARBA00022833"/>
    </source>
</evidence>
<dbReference type="GO" id="GO:0008270">
    <property type="term" value="F:zinc ion binding"/>
    <property type="evidence" value="ECO:0007669"/>
    <property type="project" value="UniProtKB-KW"/>
</dbReference>
<dbReference type="InterPro" id="IPR002867">
    <property type="entry name" value="IBR_dom"/>
</dbReference>
<dbReference type="CDD" id="cd20338">
    <property type="entry name" value="BRcat_RBR_RNF19"/>
    <property type="match status" value="1"/>
</dbReference>
<dbReference type="Pfam" id="PF01485">
    <property type="entry name" value="IBR"/>
    <property type="match status" value="1"/>
</dbReference>
<evidence type="ECO:0000256" key="2">
    <source>
        <dbReference type="ARBA" id="ARBA00012251"/>
    </source>
</evidence>
<proteinExistence type="predicted"/>
<accession>A0A443S9E0</accession>
<evidence type="ECO:0000313" key="10">
    <source>
        <dbReference type="EMBL" id="RWS24141.1"/>
    </source>
</evidence>
<evidence type="ECO:0000313" key="11">
    <source>
        <dbReference type="Proteomes" id="UP000288716"/>
    </source>
</evidence>
<dbReference type="Proteomes" id="UP000288716">
    <property type="component" value="Unassembled WGS sequence"/>
</dbReference>
<keyword evidence="4" id="KW-0479">Metal-binding</keyword>
<keyword evidence="8" id="KW-0862">Zinc</keyword>
<dbReference type="VEuPathDB" id="VectorBase:LDEU007899"/>
<dbReference type="SMART" id="SM00647">
    <property type="entry name" value="IBR"/>
    <property type="match status" value="1"/>
</dbReference>
<comment type="caution">
    <text evidence="10">The sequence shown here is derived from an EMBL/GenBank/DDBJ whole genome shotgun (WGS) entry which is preliminary data.</text>
</comment>
<keyword evidence="3" id="KW-0808">Transferase</keyword>
<name>A0A443S9E0_9ACAR</name>
<dbReference type="InterPro" id="IPR031127">
    <property type="entry name" value="E3_UB_ligase_RBR"/>
</dbReference>
<protein>
    <recommendedName>
        <fullName evidence="2">RBR-type E3 ubiquitin transferase</fullName>
        <ecNumber evidence="2">2.3.2.31</ecNumber>
    </recommendedName>
</protein>
<evidence type="ECO:0000259" key="9">
    <source>
        <dbReference type="PROSITE" id="PS51873"/>
    </source>
</evidence>
<comment type="catalytic activity">
    <reaction evidence="1">
        <text>[E2 ubiquitin-conjugating enzyme]-S-ubiquitinyl-L-cysteine + [acceptor protein]-L-lysine = [E2 ubiquitin-conjugating enzyme]-L-cysteine + [acceptor protein]-N(6)-ubiquitinyl-L-lysine.</text>
        <dbReference type="EC" id="2.3.2.31"/>
    </reaction>
</comment>
<dbReference type="EMBL" id="NCKV01005312">
    <property type="protein sequence ID" value="RWS24141.1"/>
    <property type="molecule type" value="Genomic_DNA"/>
</dbReference>